<dbReference type="GO" id="GO:0046872">
    <property type="term" value="F:metal ion binding"/>
    <property type="evidence" value="ECO:0007669"/>
    <property type="project" value="UniProtKB-KW"/>
</dbReference>
<feature type="chain" id="PRO_5028903403" evidence="5">
    <location>
        <begin position="21"/>
        <end position="270"/>
    </location>
</feature>
<dbReference type="PANTHER" id="PTHR42978:SF3">
    <property type="entry name" value="BLR3078 PROTEIN"/>
    <property type="match status" value="1"/>
</dbReference>
<keyword evidence="3" id="KW-0378">Hydrolase</keyword>
<name>A0A7G9SJH8_9SPHN</name>
<feature type="domain" description="Metallo-beta-lactamase" evidence="6">
    <location>
        <begin position="56"/>
        <end position="254"/>
    </location>
</feature>
<protein>
    <submittedName>
        <fullName evidence="7">N-acyl homoserine lactonase family protein</fullName>
    </submittedName>
</protein>
<accession>A0A7G9SJH8</accession>
<dbReference type="AlphaFoldDB" id="A0A7G9SJH8"/>
<dbReference type="InterPro" id="IPR001279">
    <property type="entry name" value="Metallo-B-lactamas"/>
</dbReference>
<comment type="similarity">
    <text evidence="1">Belongs to the metallo-beta-lactamase superfamily.</text>
</comment>
<gene>
    <name evidence="7" type="ORF">H9L13_03570</name>
</gene>
<dbReference type="SUPFAM" id="SSF56281">
    <property type="entry name" value="Metallo-hydrolase/oxidoreductase"/>
    <property type="match status" value="1"/>
</dbReference>
<dbReference type="KEGG" id="slut:H9L13_03570"/>
<dbReference type="Proteomes" id="UP000515971">
    <property type="component" value="Chromosome"/>
</dbReference>
<proteinExistence type="inferred from homology"/>
<dbReference type="InterPro" id="IPR036866">
    <property type="entry name" value="RibonucZ/Hydroxyglut_hydro"/>
</dbReference>
<keyword evidence="5" id="KW-0732">Signal</keyword>
<dbReference type="PANTHER" id="PTHR42978">
    <property type="entry name" value="QUORUM-QUENCHING LACTONASE YTNP-RELATED-RELATED"/>
    <property type="match status" value="1"/>
</dbReference>
<organism evidence="7 8">
    <name type="scientific">Sphingomonas lutea</name>
    <dbReference type="NCBI Taxonomy" id="1045317"/>
    <lineage>
        <taxon>Bacteria</taxon>
        <taxon>Pseudomonadati</taxon>
        <taxon>Pseudomonadota</taxon>
        <taxon>Alphaproteobacteria</taxon>
        <taxon>Sphingomonadales</taxon>
        <taxon>Sphingomonadaceae</taxon>
        <taxon>Sphingomonas</taxon>
    </lineage>
</organism>
<dbReference type="InterPro" id="IPR051013">
    <property type="entry name" value="MBL_superfamily_lactonases"/>
</dbReference>
<evidence type="ECO:0000313" key="8">
    <source>
        <dbReference type="Proteomes" id="UP000515971"/>
    </source>
</evidence>
<dbReference type="GO" id="GO:0016787">
    <property type="term" value="F:hydrolase activity"/>
    <property type="evidence" value="ECO:0007669"/>
    <property type="project" value="UniProtKB-KW"/>
</dbReference>
<dbReference type="EMBL" id="CP060718">
    <property type="protein sequence ID" value="QNN68003.1"/>
    <property type="molecule type" value="Genomic_DNA"/>
</dbReference>
<keyword evidence="2" id="KW-0479">Metal-binding</keyword>
<feature type="signal peptide" evidence="5">
    <location>
        <begin position="1"/>
        <end position="20"/>
    </location>
</feature>
<evidence type="ECO:0000259" key="6">
    <source>
        <dbReference type="SMART" id="SM00849"/>
    </source>
</evidence>
<dbReference type="Gene3D" id="3.60.15.10">
    <property type="entry name" value="Ribonuclease Z/Hydroxyacylglutathione hydrolase-like"/>
    <property type="match status" value="1"/>
</dbReference>
<evidence type="ECO:0000313" key="7">
    <source>
        <dbReference type="EMBL" id="QNN68003.1"/>
    </source>
</evidence>
<sequence>MRGKLTASMLAMVLTMPAFAQPAPPTATPLKLWRLDCGRIEENGARPWAWQRVPTPTPCYLVQNGDRYLLWDAGTSRRALGNAHPTIKLDRTVTDQLSQIRVRPEQIAFVGISHYHGDHTGQAAQFPKAKLLIGAGDLEALKRTPPPVGAAPPHIQPWLDGTAPVEALREDHDVFGDGRVTVLMTPGHTPGHSALLVKLARGPVILAGDLWFTHDDALRDTMPDFNTSRAETTASRQRIARMADKLDAVIILQHEPNDVAKLPAFPEAAQ</sequence>
<reference evidence="7 8" key="1">
    <citation type="submission" date="2020-08" db="EMBL/GenBank/DDBJ databases">
        <title>Genome sequence of Sphingomonas lutea KCTC 23642T.</title>
        <authorList>
            <person name="Hyun D.-W."/>
            <person name="Bae J.-W."/>
        </authorList>
    </citation>
    <scope>NUCLEOTIDE SEQUENCE [LARGE SCALE GENOMIC DNA]</scope>
    <source>
        <strain evidence="7 8">KCTC 23642</strain>
    </source>
</reference>
<evidence type="ECO:0000256" key="3">
    <source>
        <dbReference type="ARBA" id="ARBA00022801"/>
    </source>
</evidence>
<evidence type="ECO:0000256" key="2">
    <source>
        <dbReference type="ARBA" id="ARBA00022723"/>
    </source>
</evidence>
<dbReference type="CDD" id="cd07729">
    <property type="entry name" value="AHL_lactonase_MBL-fold"/>
    <property type="match status" value="1"/>
</dbReference>
<evidence type="ECO:0000256" key="1">
    <source>
        <dbReference type="ARBA" id="ARBA00007749"/>
    </source>
</evidence>
<dbReference type="SMART" id="SM00849">
    <property type="entry name" value="Lactamase_B"/>
    <property type="match status" value="1"/>
</dbReference>
<keyword evidence="8" id="KW-1185">Reference proteome</keyword>
<evidence type="ECO:0000256" key="4">
    <source>
        <dbReference type="ARBA" id="ARBA00022833"/>
    </source>
</evidence>
<dbReference type="Pfam" id="PF00753">
    <property type="entry name" value="Lactamase_B"/>
    <property type="match status" value="1"/>
</dbReference>
<evidence type="ECO:0000256" key="5">
    <source>
        <dbReference type="SAM" id="SignalP"/>
    </source>
</evidence>
<keyword evidence="4" id="KW-0862">Zinc</keyword>
<dbReference type="RefSeq" id="WP_187539108.1">
    <property type="nucleotide sequence ID" value="NZ_BAABJT010000001.1"/>
</dbReference>